<gene>
    <name evidence="2" type="ORF">EJD97_014806</name>
</gene>
<organism evidence="2">
    <name type="scientific">Solanum chilense</name>
    <name type="common">Tomato</name>
    <name type="synonym">Lycopersicon chilense</name>
    <dbReference type="NCBI Taxonomy" id="4083"/>
    <lineage>
        <taxon>Eukaryota</taxon>
        <taxon>Viridiplantae</taxon>
        <taxon>Streptophyta</taxon>
        <taxon>Embryophyta</taxon>
        <taxon>Tracheophyta</taxon>
        <taxon>Spermatophyta</taxon>
        <taxon>Magnoliopsida</taxon>
        <taxon>eudicotyledons</taxon>
        <taxon>Gunneridae</taxon>
        <taxon>Pentapetalae</taxon>
        <taxon>asterids</taxon>
        <taxon>lamiids</taxon>
        <taxon>Solanales</taxon>
        <taxon>Solanaceae</taxon>
        <taxon>Solanoideae</taxon>
        <taxon>Solaneae</taxon>
        <taxon>Solanum</taxon>
        <taxon>Solanum subgen. Lycopersicon</taxon>
    </lineage>
</organism>
<accession>A0A6N2CF19</accession>
<sequence>MLVRVRRWQHSAAADGRWGILTKCGVVENVKDCRSHDGPSCRFGMKNREVAQYPYSKSSSVLERRPSTDRRARNDPAYLPPRVMKSAAKEISSSMGQRSP</sequence>
<feature type="region of interest" description="Disordered" evidence="1">
    <location>
        <begin position="54"/>
        <end position="100"/>
    </location>
</feature>
<evidence type="ECO:0000256" key="1">
    <source>
        <dbReference type="SAM" id="MobiDB-lite"/>
    </source>
</evidence>
<protein>
    <submittedName>
        <fullName evidence="2">Uncharacterized protein</fullName>
    </submittedName>
</protein>
<evidence type="ECO:0000313" key="2">
    <source>
        <dbReference type="EMBL" id="TMX03694.1"/>
    </source>
</evidence>
<reference evidence="2" key="1">
    <citation type="submission" date="2019-05" db="EMBL/GenBank/DDBJ databases">
        <title>The de novo reference genome and transcriptome assemblies of the wild tomato species Solanum chilense.</title>
        <authorList>
            <person name="Stam R."/>
            <person name="Nosenko T."/>
            <person name="Hoerger A.C."/>
            <person name="Stephan W."/>
            <person name="Seidel M.A."/>
            <person name="Kuhn J.M.M."/>
            <person name="Haberer G."/>
            <person name="Tellier A."/>
        </authorList>
    </citation>
    <scope>NUCLEOTIDE SEQUENCE</scope>
    <source>
        <tissue evidence="2">Mature leaves</tissue>
    </source>
</reference>
<name>A0A6N2CF19_SOLCI</name>
<proteinExistence type="predicted"/>
<dbReference type="AlphaFoldDB" id="A0A6N2CF19"/>
<comment type="caution">
    <text evidence="2">The sequence shown here is derived from an EMBL/GenBank/DDBJ whole genome shotgun (WGS) entry which is preliminary data.</text>
</comment>
<feature type="compositionally biased region" description="Basic and acidic residues" evidence="1">
    <location>
        <begin position="62"/>
        <end position="74"/>
    </location>
</feature>
<dbReference type="EMBL" id="RXGB01000387">
    <property type="protein sequence ID" value="TMX03694.1"/>
    <property type="molecule type" value="Genomic_DNA"/>
</dbReference>
<feature type="compositionally biased region" description="Polar residues" evidence="1">
    <location>
        <begin position="91"/>
        <end position="100"/>
    </location>
</feature>